<evidence type="ECO:0000313" key="1">
    <source>
        <dbReference type="EMBL" id="GIG06467.1"/>
    </source>
</evidence>
<accession>A0A8J3P7C5</accession>
<evidence type="ECO:0000313" key="2">
    <source>
        <dbReference type="Proteomes" id="UP000630887"/>
    </source>
</evidence>
<gene>
    <name evidence="1" type="ORF">Cco03nite_31670</name>
</gene>
<name>A0A8J3P7C5_9ACTN</name>
<comment type="caution">
    <text evidence="1">The sequence shown here is derived from an EMBL/GenBank/DDBJ whole genome shotgun (WGS) entry which is preliminary data.</text>
</comment>
<proteinExistence type="predicted"/>
<organism evidence="1 2">
    <name type="scientific">Catellatospora coxensis</name>
    <dbReference type="NCBI Taxonomy" id="310354"/>
    <lineage>
        <taxon>Bacteria</taxon>
        <taxon>Bacillati</taxon>
        <taxon>Actinomycetota</taxon>
        <taxon>Actinomycetes</taxon>
        <taxon>Micromonosporales</taxon>
        <taxon>Micromonosporaceae</taxon>
        <taxon>Catellatospora</taxon>
    </lineage>
</organism>
<dbReference type="EMBL" id="BONI01000023">
    <property type="protein sequence ID" value="GIG06467.1"/>
    <property type="molecule type" value="Genomic_DNA"/>
</dbReference>
<sequence>MGQLRNLQIEILDRSAVDDLIGKVNDTASQPGSADRAQDWRAEHGPVDTTDEAHSFVVVGSTLMFLHRCPDGVILPFAAYPNGTLKVYADPDHAGESFQRHDQG</sequence>
<reference evidence="1 2" key="1">
    <citation type="submission" date="2021-01" db="EMBL/GenBank/DDBJ databases">
        <title>Whole genome shotgun sequence of Catellatospora coxensis NBRC 107359.</title>
        <authorList>
            <person name="Komaki H."/>
            <person name="Tamura T."/>
        </authorList>
    </citation>
    <scope>NUCLEOTIDE SEQUENCE [LARGE SCALE GENOMIC DNA]</scope>
    <source>
        <strain evidence="1 2">NBRC 107359</strain>
    </source>
</reference>
<keyword evidence="2" id="KW-1185">Reference proteome</keyword>
<protein>
    <submittedName>
        <fullName evidence="1">Uncharacterized protein</fullName>
    </submittedName>
</protein>
<dbReference type="Proteomes" id="UP000630887">
    <property type="component" value="Unassembled WGS sequence"/>
</dbReference>
<dbReference type="AlphaFoldDB" id="A0A8J3P7C5"/>
<dbReference type="RefSeq" id="WP_203692841.1">
    <property type="nucleotide sequence ID" value="NZ_BAAALC010000028.1"/>
</dbReference>